<name>A0ABV1HHZ1_9FIRM</name>
<organism evidence="1 2">
    <name type="scientific">Ventrimonas faecis</name>
    <dbReference type="NCBI Taxonomy" id="3133170"/>
    <lineage>
        <taxon>Bacteria</taxon>
        <taxon>Bacillati</taxon>
        <taxon>Bacillota</taxon>
        <taxon>Clostridia</taxon>
        <taxon>Lachnospirales</taxon>
        <taxon>Lachnospiraceae</taxon>
        <taxon>Ventrimonas</taxon>
    </lineage>
</organism>
<reference evidence="1 2" key="1">
    <citation type="submission" date="2024-03" db="EMBL/GenBank/DDBJ databases">
        <title>Human intestinal bacterial collection.</title>
        <authorList>
            <person name="Pauvert C."/>
            <person name="Hitch T.C.A."/>
            <person name="Clavel T."/>
        </authorList>
    </citation>
    <scope>NUCLEOTIDE SEQUENCE [LARGE SCALE GENOMIC DNA]</scope>
    <source>
        <strain evidence="1 2">CLA-AP-H27</strain>
    </source>
</reference>
<accession>A0ABV1HHZ1</accession>
<evidence type="ECO:0000313" key="2">
    <source>
        <dbReference type="Proteomes" id="UP001437460"/>
    </source>
</evidence>
<sequence>MDKSKLVITIERQYGSGGRIVGKKLAEELNIPFYDDEILSMTAEKSAVGEKYFRLADEKAGNNLLRKIVGNLRFPAGIFEEPKTEGDVTSPDNLFRFQSEVIRELAAAESCVIVGRCADYILETAGKEDLVKIFVYADIPTCVRRTQETDGITDTKEALNKLNKITKQRKSYHKYFTGKEWEDVTNYDLPINASKLELDQVVALIKDYIRMIGYDI</sequence>
<dbReference type="EMBL" id="JBBMFJ010000002">
    <property type="protein sequence ID" value="MEQ2561933.1"/>
    <property type="molecule type" value="Genomic_DNA"/>
</dbReference>
<dbReference type="RefSeq" id="WP_349228365.1">
    <property type="nucleotide sequence ID" value="NZ_JBBMFJ010000002.1"/>
</dbReference>
<comment type="caution">
    <text evidence="1">The sequence shown here is derived from an EMBL/GenBank/DDBJ whole genome shotgun (WGS) entry which is preliminary data.</text>
</comment>
<keyword evidence="2" id="KW-1185">Reference proteome</keyword>
<dbReference type="Proteomes" id="UP001437460">
    <property type="component" value="Unassembled WGS sequence"/>
</dbReference>
<dbReference type="Gene3D" id="3.40.50.300">
    <property type="entry name" value="P-loop containing nucleotide triphosphate hydrolases"/>
    <property type="match status" value="1"/>
</dbReference>
<protein>
    <submittedName>
        <fullName evidence="1">Cytidylate kinase-like family protein</fullName>
    </submittedName>
</protein>
<gene>
    <name evidence="1" type="ORF">WMO41_01830</name>
</gene>
<proteinExistence type="predicted"/>
<evidence type="ECO:0000313" key="1">
    <source>
        <dbReference type="EMBL" id="MEQ2561933.1"/>
    </source>
</evidence>
<dbReference type="InterPro" id="IPR027417">
    <property type="entry name" value="P-loop_NTPase"/>
</dbReference>
<dbReference type="SUPFAM" id="SSF52540">
    <property type="entry name" value="P-loop containing nucleoside triphosphate hydrolases"/>
    <property type="match status" value="1"/>
</dbReference>
<dbReference type="Pfam" id="PF13189">
    <property type="entry name" value="Cytidylate_kin2"/>
    <property type="match status" value="1"/>
</dbReference>